<dbReference type="EMBL" id="FNQB01000005">
    <property type="protein sequence ID" value="SDZ65352.1"/>
    <property type="molecule type" value="Genomic_DNA"/>
</dbReference>
<evidence type="ECO:0000313" key="1">
    <source>
        <dbReference type="EMBL" id="SDZ65352.1"/>
    </source>
</evidence>
<organism evidence="1 2">
    <name type="scientific">Asanoa ishikariensis</name>
    <dbReference type="NCBI Taxonomy" id="137265"/>
    <lineage>
        <taxon>Bacteria</taxon>
        <taxon>Bacillati</taxon>
        <taxon>Actinomycetota</taxon>
        <taxon>Actinomycetes</taxon>
        <taxon>Micromonosporales</taxon>
        <taxon>Micromonosporaceae</taxon>
        <taxon>Asanoa</taxon>
    </lineage>
</organism>
<protein>
    <recommendedName>
        <fullName evidence="3">DUF4830 domain-containing protein</fullName>
    </recommendedName>
</protein>
<evidence type="ECO:0008006" key="3">
    <source>
        <dbReference type="Google" id="ProtNLM"/>
    </source>
</evidence>
<evidence type="ECO:0000313" key="2">
    <source>
        <dbReference type="Proteomes" id="UP000199632"/>
    </source>
</evidence>
<name>A0A1H3USG8_9ACTN</name>
<dbReference type="AlphaFoldDB" id="A0A1H3USG8"/>
<keyword evidence="2" id="KW-1185">Reference proteome</keyword>
<sequence>MASCGELMMFQRRVRGWRRYVRRMRIRAAATVLLVAAILVIAVTLPGRVEQCDERGRVLAGLSILRQAPDGLVLSDAYAGCAVDRMVAYAGRQLNGAASKDAVVAYYRRTLEHDGWHIAVDVPSPSPAILWGRKEILGVTAYLRLSEANEDTYDLHITDGFPGGS</sequence>
<reference evidence="2" key="1">
    <citation type="submission" date="2016-10" db="EMBL/GenBank/DDBJ databases">
        <authorList>
            <person name="Varghese N."/>
            <person name="Submissions S."/>
        </authorList>
    </citation>
    <scope>NUCLEOTIDE SEQUENCE [LARGE SCALE GENOMIC DNA]</scope>
    <source>
        <strain evidence="2">DSM 44718</strain>
    </source>
</reference>
<proteinExistence type="predicted"/>
<gene>
    <name evidence="1" type="ORF">SAMN05421684_8005</name>
</gene>
<dbReference type="Proteomes" id="UP000199632">
    <property type="component" value="Unassembled WGS sequence"/>
</dbReference>
<accession>A0A1H3USG8</accession>